<dbReference type="AlphaFoldDB" id="A0AAU7DUV9"/>
<keyword evidence="1" id="KW-0812">Transmembrane</keyword>
<evidence type="ECO:0000313" key="2">
    <source>
        <dbReference type="EMBL" id="XBH20855.1"/>
    </source>
</evidence>
<reference evidence="2" key="1">
    <citation type="submission" date="2024-02" db="EMBL/GenBank/DDBJ databases">
        <title>Tomenella chthoni gen. nov. sp. nov., a member of the family Jonesiaceae isolated from bat guano.</title>
        <authorList>
            <person name="Miller S.L."/>
            <person name="King J."/>
            <person name="Sankaranarayanan K."/>
            <person name="Lawson P.A."/>
        </authorList>
    </citation>
    <scope>NUCLEOTIDE SEQUENCE</scope>
    <source>
        <strain evidence="2">BS-20</strain>
    </source>
</reference>
<evidence type="ECO:0000256" key="1">
    <source>
        <dbReference type="SAM" id="Phobius"/>
    </source>
</evidence>
<proteinExistence type="predicted"/>
<feature type="transmembrane region" description="Helical" evidence="1">
    <location>
        <begin position="26"/>
        <end position="44"/>
    </location>
</feature>
<accession>A0AAU7DUV9</accession>
<dbReference type="EMBL" id="CP146203">
    <property type="protein sequence ID" value="XBH20855.1"/>
    <property type="molecule type" value="Genomic_DNA"/>
</dbReference>
<keyword evidence="1" id="KW-1133">Transmembrane helix</keyword>
<name>A0AAU7DUV9_9MICO</name>
<gene>
    <name evidence="2" type="ORF">V5R04_11570</name>
</gene>
<keyword evidence="1" id="KW-0472">Membrane</keyword>
<protein>
    <submittedName>
        <fullName evidence="2">Uncharacterized protein</fullName>
    </submittedName>
</protein>
<organism evidence="2">
    <name type="scientific">Jonesiaceae bacterium BS-20</name>
    <dbReference type="NCBI Taxonomy" id="3120821"/>
    <lineage>
        <taxon>Bacteria</taxon>
        <taxon>Bacillati</taxon>
        <taxon>Actinomycetota</taxon>
        <taxon>Actinomycetes</taxon>
        <taxon>Micrococcales</taxon>
        <taxon>Jonesiaceae</taxon>
    </lineage>
</organism>
<sequence>MLDLSTELATNASVYLAMSSDSDGSFFPYLFLLSGPVFFFVIYTKYRNKDKRHYHERETKSQMANLRAADQKVNRVVGVSNSKIRGDNSDSVKGARN</sequence>